<keyword evidence="3" id="KW-1185">Reference proteome</keyword>
<sequence>MRDETHLDLATARALVRASLAERRPGAPHGLGSLAPVDKPRRAQVFCAARPDERIVVKVYAPAWADKARAQVARQRAVVTALPDAAPEVLFFDESRLVLGMAYADGPSLSALWPHLSEADRATRLQAAGHWLRRLHGTSLEPHPFRPKGQLAWLQKLIMQHEFGGRLIPDVGQFRLEVAALAEQVPEVRGTPSVRAVTHRDLHLSNLMLTPNRLIGLDFENDAPDEPMRDLVALLLDAVAHGGGLEPLSEALGKGYGITGSIGPATLFLQRLFALGVWAATPPAPSLRQRARFVAAQRILSARAPLLPV</sequence>
<dbReference type="AlphaFoldDB" id="A0A1G7HBQ7"/>
<feature type="domain" description="Aminoglycoside phosphotransferase" evidence="1">
    <location>
        <begin position="52"/>
        <end position="257"/>
    </location>
</feature>
<evidence type="ECO:0000313" key="3">
    <source>
        <dbReference type="Proteomes" id="UP000198994"/>
    </source>
</evidence>
<keyword evidence="2" id="KW-0808">Transferase</keyword>
<dbReference type="InterPro" id="IPR011009">
    <property type="entry name" value="Kinase-like_dom_sf"/>
</dbReference>
<reference evidence="3" key="1">
    <citation type="submission" date="2016-10" db="EMBL/GenBank/DDBJ databases">
        <authorList>
            <person name="Varghese N."/>
            <person name="Submissions S."/>
        </authorList>
    </citation>
    <scope>NUCLEOTIDE SEQUENCE [LARGE SCALE GENOMIC DNA]</scope>
    <source>
        <strain evidence="3">DSM 10146</strain>
    </source>
</reference>
<proteinExistence type="predicted"/>
<dbReference type="Proteomes" id="UP000198994">
    <property type="component" value="Unassembled WGS sequence"/>
</dbReference>
<gene>
    <name evidence="2" type="ORF">SAMN04488105_110200</name>
</gene>
<dbReference type="STRING" id="282683.SAMN04488105_110200"/>
<accession>A0A1G7HBQ7</accession>
<dbReference type="OrthoDB" id="7847519at2"/>
<dbReference type="EMBL" id="FNAV01000010">
    <property type="protein sequence ID" value="SDE97835.1"/>
    <property type="molecule type" value="Genomic_DNA"/>
</dbReference>
<evidence type="ECO:0000259" key="1">
    <source>
        <dbReference type="Pfam" id="PF01636"/>
    </source>
</evidence>
<dbReference type="SUPFAM" id="SSF56112">
    <property type="entry name" value="Protein kinase-like (PK-like)"/>
    <property type="match status" value="1"/>
</dbReference>
<dbReference type="GO" id="GO:0016740">
    <property type="term" value="F:transferase activity"/>
    <property type="evidence" value="ECO:0007669"/>
    <property type="project" value="UniProtKB-KW"/>
</dbReference>
<evidence type="ECO:0000313" key="2">
    <source>
        <dbReference type="EMBL" id="SDE97835.1"/>
    </source>
</evidence>
<protein>
    <submittedName>
        <fullName evidence="2">Phosphotransferase enzyme family protein</fullName>
    </submittedName>
</protein>
<dbReference type="Gene3D" id="3.90.1200.10">
    <property type="match status" value="1"/>
</dbReference>
<organism evidence="2 3">
    <name type="scientific">Salipiger thiooxidans</name>
    <dbReference type="NCBI Taxonomy" id="282683"/>
    <lineage>
        <taxon>Bacteria</taxon>
        <taxon>Pseudomonadati</taxon>
        <taxon>Pseudomonadota</taxon>
        <taxon>Alphaproteobacteria</taxon>
        <taxon>Rhodobacterales</taxon>
        <taxon>Roseobacteraceae</taxon>
        <taxon>Salipiger</taxon>
    </lineage>
</organism>
<name>A0A1G7HBQ7_9RHOB</name>
<dbReference type="InterPro" id="IPR002575">
    <property type="entry name" value="Aminoglycoside_PTrfase"/>
</dbReference>
<dbReference type="RefSeq" id="WP_089961171.1">
    <property type="nucleotide sequence ID" value="NZ_FNAV01000010.1"/>
</dbReference>
<dbReference type="Pfam" id="PF01636">
    <property type="entry name" value="APH"/>
    <property type="match status" value="1"/>
</dbReference>